<keyword evidence="3" id="KW-1185">Reference proteome</keyword>
<accession>A0ABX0PYE4</accession>
<proteinExistence type="predicted"/>
<gene>
    <name evidence="2" type="ORF">HBF26_00640</name>
</gene>
<dbReference type="Gene3D" id="3.40.50.620">
    <property type="entry name" value="HUPs"/>
    <property type="match status" value="1"/>
</dbReference>
<evidence type="ECO:0000313" key="2">
    <source>
        <dbReference type="EMBL" id="NID03375.1"/>
    </source>
</evidence>
<dbReference type="InterPro" id="IPR014729">
    <property type="entry name" value="Rossmann-like_a/b/a_fold"/>
</dbReference>
<evidence type="ECO:0000313" key="3">
    <source>
        <dbReference type="Proteomes" id="UP001429601"/>
    </source>
</evidence>
<dbReference type="InterPro" id="IPR006016">
    <property type="entry name" value="UspA"/>
</dbReference>
<reference evidence="2 3" key="1">
    <citation type="journal article" date="2011" name="Curr. Microbiol.">
        <title>Luteibacter jiangsuensis sp. nov.: a methamidophos-degrading bacterium isolated from a methamidophos-manufacturing factory.</title>
        <authorList>
            <person name="Wang L."/>
            <person name="Wang G.L."/>
            <person name="Li S.P."/>
            <person name="Jiang J.D."/>
        </authorList>
    </citation>
    <scope>NUCLEOTIDE SEQUENCE [LARGE SCALE GENOMIC DNA]</scope>
    <source>
        <strain evidence="2 3">CGMCC 1.10133</strain>
    </source>
</reference>
<organism evidence="2 3">
    <name type="scientific">Luteibacter jiangsuensis</name>
    <dbReference type="NCBI Taxonomy" id="637577"/>
    <lineage>
        <taxon>Bacteria</taxon>
        <taxon>Pseudomonadati</taxon>
        <taxon>Pseudomonadota</taxon>
        <taxon>Gammaproteobacteria</taxon>
        <taxon>Lysobacterales</taxon>
        <taxon>Rhodanobacteraceae</taxon>
        <taxon>Luteibacter</taxon>
    </lineage>
</organism>
<dbReference type="CDD" id="cd00293">
    <property type="entry name" value="USP-like"/>
    <property type="match status" value="1"/>
</dbReference>
<dbReference type="SUPFAM" id="SSF52402">
    <property type="entry name" value="Adenine nucleotide alpha hydrolases-like"/>
    <property type="match status" value="1"/>
</dbReference>
<comment type="caution">
    <text evidence="2">The sequence shown here is derived from an EMBL/GenBank/DDBJ whole genome shotgun (WGS) entry which is preliminary data.</text>
</comment>
<name>A0ABX0PYE4_9GAMM</name>
<dbReference type="EMBL" id="JAAQQR010000001">
    <property type="protein sequence ID" value="NID03375.1"/>
    <property type="molecule type" value="Genomic_DNA"/>
</dbReference>
<evidence type="ECO:0000259" key="1">
    <source>
        <dbReference type="Pfam" id="PF00582"/>
    </source>
</evidence>
<sequence>MFPHLLVAIDGRAGTPRDVALGFRIASRIGARVTVLFIVTPANGGTQPSWGPRSQDAIDAGERLFRHVRQMAATAGVPCVCRYAFGNDAEMIVREASTAHRCDLVLFNAPAAGVPETGATVLG</sequence>
<feature type="domain" description="UspA" evidence="1">
    <location>
        <begin position="1"/>
        <end position="106"/>
    </location>
</feature>
<dbReference type="Pfam" id="PF00582">
    <property type="entry name" value="Usp"/>
    <property type="match status" value="1"/>
</dbReference>
<dbReference type="RefSeq" id="WP_167122062.1">
    <property type="nucleotide sequence ID" value="NZ_JAAQQR010000001.1"/>
</dbReference>
<dbReference type="Proteomes" id="UP001429601">
    <property type="component" value="Unassembled WGS sequence"/>
</dbReference>
<protein>
    <submittedName>
        <fullName evidence="2">Universal stress protein</fullName>
    </submittedName>
</protein>